<dbReference type="OrthoDB" id="8364552at2"/>
<gene>
    <name evidence="2" type="ORF">DKW60_06480</name>
</gene>
<evidence type="ECO:0000256" key="1">
    <source>
        <dbReference type="SAM" id="Phobius"/>
    </source>
</evidence>
<keyword evidence="1" id="KW-0472">Membrane</keyword>
<sequence>MGAFFRQIFLLVWLAGFIYSLVSIAEHWDYDINPPDIEQMLAQRVEPAVLQQSVEDALRAEEYDEARSLLAIGKRYNHALDYPAYENYLLKHDTTGARLTKNVSGFAEGFLSGKGADMSGVAGALAADFTVVGDVRDLSEQYSRYQQGLPVNQLITSLAGVGVGLTAASIGSLGAAAPVKAGASTLKLATRMNRLSRSFRDELTVMAGKVFDWQQFLRQSKNADLSSISRIAKQAYNPQAARQISALAEQANGIRKNTSVADSIHLLQYVDNTADLNRVHRVTERYGIHTRGVFRLLGKGAIRGVKALRITLELLISITSSLFFALLFIVTIGGDKKKTEEVT</sequence>
<keyword evidence="1" id="KW-0812">Transmembrane</keyword>
<keyword evidence="1" id="KW-1133">Transmembrane helix</keyword>
<dbReference type="EMBL" id="QGKM01000013">
    <property type="protein sequence ID" value="PWQ99082.1"/>
    <property type="molecule type" value="Genomic_DNA"/>
</dbReference>
<accession>A0A317CRY8</accession>
<dbReference type="RefSeq" id="WP_109836843.1">
    <property type="nucleotide sequence ID" value="NZ_QGKM01000013.1"/>
</dbReference>
<organism evidence="2 3">
    <name type="scientific">Leucothrix pacifica</name>
    <dbReference type="NCBI Taxonomy" id="1247513"/>
    <lineage>
        <taxon>Bacteria</taxon>
        <taxon>Pseudomonadati</taxon>
        <taxon>Pseudomonadota</taxon>
        <taxon>Gammaproteobacteria</taxon>
        <taxon>Thiotrichales</taxon>
        <taxon>Thiotrichaceae</taxon>
        <taxon>Leucothrix</taxon>
    </lineage>
</organism>
<keyword evidence="3" id="KW-1185">Reference proteome</keyword>
<dbReference type="Proteomes" id="UP000245539">
    <property type="component" value="Unassembled WGS sequence"/>
</dbReference>
<name>A0A317CRY8_9GAMM</name>
<protein>
    <submittedName>
        <fullName evidence="2">Uncharacterized protein</fullName>
    </submittedName>
</protein>
<feature type="transmembrane region" description="Helical" evidence="1">
    <location>
        <begin position="314"/>
        <end position="334"/>
    </location>
</feature>
<dbReference type="AlphaFoldDB" id="A0A317CRY8"/>
<proteinExistence type="predicted"/>
<evidence type="ECO:0000313" key="2">
    <source>
        <dbReference type="EMBL" id="PWQ99082.1"/>
    </source>
</evidence>
<evidence type="ECO:0000313" key="3">
    <source>
        <dbReference type="Proteomes" id="UP000245539"/>
    </source>
</evidence>
<comment type="caution">
    <text evidence="2">The sequence shown here is derived from an EMBL/GenBank/DDBJ whole genome shotgun (WGS) entry which is preliminary data.</text>
</comment>
<reference evidence="2 3" key="1">
    <citation type="submission" date="2018-05" db="EMBL/GenBank/DDBJ databases">
        <title>Leucothrix arctica sp. nov., isolated from Arctic seawater.</title>
        <authorList>
            <person name="Choi A."/>
            <person name="Baek K."/>
        </authorList>
    </citation>
    <scope>NUCLEOTIDE SEQUENCE [LARGE SCALE GENOMIC DNA]</scope>
    <source>
        <strain evidence="2 3">JCM 18388</strain>
    </source>
</reference>